<feature type="transmembrane region" description="Helical" evidence="1">
    <location>
        <begin position="129"/>
        <end position="150"/>
    </location>
</feature>
<dbReference type="Proteomes" id="UP000668403">
    <property type="component" value="Unassembled WGS sequence"/>
</dbReference>
<sequence length="165" mass="17998">MALSRKRRRELRKLRSHANDLLDAQRVVLGRAGDVLGEAGSQARHLSDEHLAPRVDSAAENLRPYVETGVDSARRAATRARRVTAPMVAAALVSTVRALDKLENPDAAKQVRKFGERTGYLKKSKARRAGGVFGIILGAVAAVGVGYALWQAFRSDDELWVSPEN</sequence>
<proteinExistence type="predicted"/>
<dbReference type="GO" id="GO:0004386">
    <property type="term" value="F:helicase activity"/>
    <property type="evidence" value="ECO:0007669"/>
    <property type="project" value="UniProtKB-KW"/>
</dbReference>
<keyword evidence="2" id="KW-0547">Nucleotide-binding</keyword>
<comment type="caution">
    <text evidence="2">The sequence shown here is derived from an EMBL/GenBank/DDBJ whole genome shotgun (WGS) entry which is preliminary data.</text>
</comment>
<reference evidence="2" key="1">
    <citation type="submission" date="2021-03" db="EMBL/GenBank/DDBJ databases">
        <title>Leucobacter chromiisoli sp. nov., isolated from chromium-containing soil of chemical plant.</title>
        <authorList>
            <person name="Xu Z."/>
        </authorList>
    </citation>
    <scope>NUCLEOTIDE SEQUENCE</scope>
    <source>
        <strain evidence="2">K 70/01</strain>
    </source>
</reference>
<dbReference type="AlphaFoldDB" id="A0A939TLR6"/>
<keyword evidence="2" id="KW-0347">Helicase</keyword>
<accession>A0A939TLR6</accession>
<evidence type="ECO:0000313" key="2">
    <source>
        <dbReference type="EMBL" id="MBO2988693.1"/>
    </source>
</evidence>
<name>A0A939TLR6_9MICO</name>
<keyword evidence="3" id="KW-1185">Reference proteome</keyword>
<dbReference type="RefSeq" id="WP_208236252.1">
    <property type="nucleotide sequence ID" value="NZ_BAAAQU010000001.1"/>
</dbReference>
<keyword evidence="2" id="KW-0378">Hydrolase</keyword>
<protein>
    <submittedName>
        <fullName evidence="2">DNA/RNA helicase</fullName>
    </submittedName>
</protein>
<keyword evidence="1" id="KW-0472">Membrane</keyword>
<dbReference type="EMBL" id="JAGFBF010000001">
    <property type="protein sequence ID" value="MBO2988693.1"/>
    <property type="molecule type" value="Genomic_DNA"/>
</dbReference>
<evidence type="ECO:0000256" key="1">
    <source>
        <dbReference type="SAM" id="Phobius"/>
    </source>
</evidence>
<keyword evidence="1" id="KW-0812">Transmembrane</keyword>
<evidence type="ECO:0000313" key="3">
    <source>
        <dbReference type="Proteomes" id="UP000668403"/>
    </source>
</evidence>
<organism evidence="2 3">
    <name type="scientific">Leucobacter tardus</name>
    <dbReference type="NCBI Taxonomy" id="501483"/>
    <lineage>
        <taxon>Bacteria</taxon>
        <taxon>Bacillati</taxon>
        <taxon>Actinomycetota</taxon>
        <taxon>Actinomycetes</taxon>
        <taxon>Micrococcales</taxon>
        <taxon>Microbacteriaceae</taxon>
        <taxon>Leucobacter</taxon>
    </lineage>
</organism>
<keyword evidence="2" id="KW-0067">ATP-binding</keyword>
<keyword evidence="1" id="KW-1133">Transmembrane helix</keyword>
<gene>
    <name evidence="2" type="ORF">J4H85_01585</name>
</gene>